<comment type="caution">
    <text evidence="6">The sequence shown here is derived from an EMBL/GenBank/DDBJ whole genome shotgun (WGS) entry which is preliminary data.</text>
</comment>
<protein>
    <submittedName>
        <fullName evidence="6">Beta-phosphoglucomutase family hydrolase</fullName>
    </submittedName>
</protein>
<evidence type="ECO:0000313" key="7">
    <source>
        <dbReference type="Proteomes" id="UP001501822"/>
    </source>
</evidence>
<dbReference type="InterPro" id="IPR036412">
    <property type="entry name" value="HAD-like_sf"/>
</dbReference>
<dbReference type="SUPFAM" id="SSF56784">
    <property type="entry name" value="HAD-like"/>
    <property type="match status" value="1"/>
</dbReference>
<dbReference type="RefSeq" id="WP_252800242.1">
    <property type="nucleotide sequence ID" value="NZ_BAAABM010000007.1"/>
</dbReference>
<evidence type="ECO:0000256" key="1">
    <source>
        <dbReference type="ARBA" id="ARBA00001946"/>
    </source>
</evidence>
<reference evidence="7" key="1">
    <citation type="journal article" date="2019" name="Int. J. Syst. Evol. Microbiol.">
        <title>The Global Catalogue of Microorganisms (GCM) 10K type strain sequencing project: providing services to taxonomists for standard genome sequencing and annotation.</title>
        <authorList>
            <consortium name="The Broad Institute Genomics Platform"/>
            <consortium name="The Broad Institute Genome Sequencing Center for Infectious Disease"/>
            <person name="Wu L."/>
            <person name="Ma J."/>
        </authorList>
    </citation>
    <scope>NUCLEOTIDE SEQUENCE [LARGE SCALE GENOMIC DNA]</scope>
    <source>
        <strain evidence="7">JCM 3146</strain>
    </source>
</reference>
<comment type="similarity">
    <text evidence="2">Belongs to the HAD-like hydrolase superfamily. CbbY/CbbZ/Gph/YieH family.</text>
</comment>
<keyword evidence="5" id="KW-0119">Carbohydrate metabolism</keyword>
<dbReference type="Gene3D" id="3.40.50.1000">
    <property type="entry name" value="HAD superfamily/HAD-like"/>
    <property type="match status" value="1"/>
</dbReference>
<dbReference type="PANTHER" id="PTHR46193">
    <property type="entry name" value="6-PHOSPHOGLUCONATE PHOSPHATASE"/>
    <property type="match status" value="1"/>
</dbReference>
<accession>A0ABP3FK42</accession>
<keyword evidence="3" id="KW-0479">Metal-binding</keyword>
<organism evidence="6 7">
    <name type="scientific">Actinoallomurus spadix</name>
    <dbReference type="NCBI Taxonomy" id="79912"/>
    <lineage>
        <taxon>Bacteria</taxon>
        <taxon>Bacillati</taxon>
        <taxon>Actinomycetota</taxon>
        <taxon>Actinomycetes</taxon>
        <taxon>Streptosporangiales</taxon>
        <taxon>Thermomonosporaceae</taxon>
        <taxon>Actinoallomurus</taxon>
    </lineage>
</organism>
<sequence length="250" mass="26700">MPTDQCVLGGDIAAIIFGVDGVILDTAQAAAAAWKSALDPFLRSHAGDREGGFRPFEVRADYLRYFHGRPRAAGVREFLASQGPVPRPEVVSELAGRQERLFLAEVRRHGIAPFASTVDLVRAARRHRLRTAAISADRYAAELLTRAGVTDMFDVRLDGLDAPGTGLPGHLEPCLLLEAALLMRTPPARTAVVEQSPDGVAAGRHGGFGLVVGVDRVGRAAVLRAHGADAVIEDLSRLRLRKAPALTGRP</sequence>
<evidence type="ECO:0000256" key="4">
    <source>
        <dbReference type="ARBA" id="ARBA00022842"/>
    </source>
</evidence>
<evidence type="ECO:0000313" key="6">
    <source>
        <dbReference type="EMBL" id="GAA0319861.1"/>
    </source>
</evidence>
<keyword evidence="7" id="KW-1185">Reference proteome</keyword>
<evidence type="ECO:0000256" key="5">
    <source>
        <dbReference type="ARBA" id="ARBA00023277"/>
    </source>
</evidence>
<dbReference type="Pfam" id="PF00702">
    <property type="entry name" value="Hydrolase"/>
    <property type="match status" value="1"/>
</dbReference>
<dbReference type="InterPro" id="IPR023198">
    <property type="entry name" value="PGP-like_dom2"/>
</dbReference>
<dbReference type="EMBL" id="BAAABM010000007">
    <property type="protein sequence ID" value="GAA0319861.1"/>
    <property type="molecule type" value="Genomic_DNA"/>
</dbReference>
<dbReference type="PANTHER" id="PTHR46193:SF18">
    <property type="entry name" value="HEXITOL PHOSPHATASE B"/>
    <property type="match status" value="1"/>
</dbReference>
<dbReference type="InterPro" id="IPR023214">
    <property type="entry name" value="HAD_sf"/>
</dbReference>
<evidence type="ECO:0000256" key="3">
    <source>
        <dbReference type="ARBA" id="ARBA00022723"/>
    </source>
</evidence>
<proteinExistence type="inferred from homology"/>
<name>A0ABP3FK42_9ACTN</name>
<evidence type="ECO:0000256" key="2">
    <source>
        <dbReference type="ARBA" id="ARBA00006171"/>
    </source>
</evidence>
<dbReference type="Proteomes" id="UP001501822">
    <property type="component" value="Unassembled WGS sequence"/>
</dbReference>
<dbReference type="Gene3D" id="1.10.150.240">
    <property type="entry name" value="Putative phosphatase, domain 2"/>
    <property type="match status" value="1"/>
</dbReference>
<dbReference type="GO" id="GO:0016787">
    <property type="term" value="F:hydrolase activity"/>
    <property type="evidence" value="ECO:0007669"/>
    <property type="project" value="UniProtKB-KW"/>
</dbReference>
<keyword evidence="4" id="KW-0460">Magnesium</keyword>
<keyword evidence="6" id="KW-0378">Hydrolase</keyword>
<comment type="cofactor">
    <cofactor evidence="1">
        <name>Mg(2+)</name>
        <dbReference type="ChEBI" id="CHEBI:18420"/>
    </cofactor>
</comment>
<gene>
    <name evidence="6" type="ORF">GCM10010151_06950</name>
</gene>
<dbReference type="InterPro" id="IPR051600">
    <property type="entry name" value="Beta-PGM-like"/>
</dbReference>